<dbReference type="AlphaFoldDB" id="A0A1G2L4X7"/>
<dbReference type="GO" id="GO:0006515">
    <property type="term" value="P:protein quality control for misfolded or incompletely synthesized proteins"/>
    <property type="evidence" value="ECO:0007669"/>
    <property type="project" value="TreeGrafter"/>
</dbReference>
<dbReference type="GO" id="GO:0004176">
    <property type="term" value="F:ATP-dependent peptidase activity"/>
    <property type="evidence" value="ECO:0007669"/>
    <property type="project" value="InterPro"/>
</dbReference>
<dbReference type="InterPro" id="IPR001907">
    <property type="entry name" value="ClpP"/>
</dbReference>
<dbReference type="GO" id="GO:0004252">
    <property type="term" value="F:serine-type endopeptidase activity"/>
    <property type="evidence" value="ECO:0007669"/>
    <property type="project" value="InterPro"/>
</dbReference>
<sequence>MKFLRKSFFEKRIVFLEGVIENSYISDPTMPWGWSTSPRGVIDQLIRLAERDNKSPITLIIDSPGGIVAYGFNLYDVMTSLGVPIKTVAMGLAASAAVPVLAAGTKGQRFIFSNSETMLHLPEAQFEGNTQDIDKFKKHFDGLKDRYVAILSRCTGRNSQEIERLMEKVHWMNAEETVSFGLADHIVSNLLEILAFKNAERDFDR</sequence>
<dbReference type="PRINTS" id="PR00127">
    <property type="entry name" value="CLPPROTEASEP"/>
</dbReference>
<name>A0A1G2L4X7_9BACT</name>
<reference evidence="3 4" key="1">
    <citation type="journal article" date="2016" name="Nat. Commun.">
        <title>Thousands of microbial genomes shed light on interconnected biogeochemical processes in an aquifer system.</title>
        <authorList>
            <person name="Anantharaman K."/>
            <person name="Brown C.T."/>
            <person name="Hug L.A."/>
            <person name="Sharon I."/>
            <person name="Castelle C.J."/>
            <person name="Probst A.J."/>
            <person name="Thomas B.C."/>
            <person name="Singh A."/>
            <person name="Wilkins M.J."/>
            <person name="Karaoz U."/>
            <person name="Brodie E.L."/>
            <person name="Williams K.H."/>
            <person name="Hubbard S.S."/>
            <person name="Banfield J.F."/>
        </authorList>
    </citation>
    <scope>NUCLEOTIDE SEQUENCE [LARGE SCALE GENOMIC DNA]</scope>
</reference>
<accession>A0A1G2L4X7</accession>
<gene>
    <name evidence="3" type="ORF">A2934_01000</name>
</gene>
<dbReference type="CDD" id="cd07017">
    <property type="entry name" value="S14_ClpP_2"/>
    <property type="match status" value="1"/>
</dbReference>
<comment type="similarity">
    <text evidence="1 2">Belongs to the peptidase S14 family.</text>
</comment>
<protein>
    <recommendedName>
        <fullName evidence="2">ATP-dependent Clp protease proteolytic subunit</fullName>
    </recommendedName>
</protein>
<dbReference type="InterPro" id="IPR029045">
    <property type="entry name" value="ClpP/crotonase-like_dom_sf"/>
</dbReference>
<dbReference type="EMBL" id="MHQO01000026">
    <property type="protein sequence ID" value="OHA06630.1"/>
    <property type="molecule type" value="Genomic_DNA"/>
</dbReference>
<evidence type="ECO:0000256" key="2">
    <source>
        <dbReference type="RuleBase" id="RU003567"/>
    </source>
</evidence>
<dbReference type="GO" id="GO:0051117">
    <property type="term" value="F:ATPase binding"/>
    <property type="evidence" value="ECO:0007669"/>
    <property type="project" value="TreeGrafter"/>
</dbReference>
<comment type="caution">
    <text evidence="3">The sequence shown here is derived from an EMBL/GenBank/DDBJ whole genome shotgun (WGS) entry which is preliminary data.</text>
</comment>
<organism evidence="3 4">
    <name type="scientific">Candidatus Sungbacteria bacterium RIFCSPLOWO2_01_FULL_47_10</name>
    <dbReference type="NCBI Taxonomy" id="1802276"/>
    <lineage>
        <taxon>Bacteria</taxon>
        <taxon>Candidatus Sungiibacteriota</taxon>
    </lineage>
</organism>
<dbReference type="PANTHER" id="PTHR10381:SF11">
    <property type="entry name" value="ATP-DEPENDENT CLP PROTEASE PROTEOLYTIC SUBUNIT, MITOCHONDRIAL"/>
    <property type="match status" value="1"/>
</dbReference>
<dbReference type="Pfam" id="PF00574">
    <property type="entry name" value="CLP_protease"/>
    <property type="match status" value="1"/>
</dbReference>
<evidence type="ECO:0000313" key="3">
    <source>
        <dbReference type="EMBL" id="OHA06630.1"/>
    </source>
</evidence>
<dbReference type="Proteomes" id="UP000177982">
    <property type="component" value="Unassembled WGS sequence"/>
</dbReference>
<evidence type="ECO:0000313" key="4">
    <source>
        <dbReference type="Proteomes" id="UP000177982"/>
    </source>
</evidence>
<dbReference type="PANTHER" id="PTHR10381">
    <property type="entry name" value="ATP-DEPENDENT CLP PROTEASE PROTEOLYTIC SUBUNIT"/>
    <property type="match status" value="1"/>
</dbReference>
<proteinExistence type="inferred from homology"/>
<dbReference type="InterPro" id="IPR023562">
    <property type="entry name" value="ClpP/TepA"/>
</dbReference>
<dbReference type="Gene3D" id="3.90.226.10">
    <property type="entry name" value="2-enoyl-CoA Hydratase, Chain A, domain 1"/>
    <property type="match status" value="1"/>
</dbReference>
<dbReference type="GO" id="GO:0009368">
    <property type="term" value="C:endopeptidase Clp complex"/>
    <property type="evidence" value="ECO:0007669"/>
    <property type="project" value="TreeGrafter"/>
</dbReference>
<dbReference type="SUPFAM" id="SSF52096">
    <property type="entry name" value="ClpP/crotonase"/>
    <property type="match status" value="1"/>
</dbReference>
<evidence type="ECO:0000256" key="1">
    <source>
        <dbReference type="ARBA" id="ARBA00007039"/>
    </source>
</evidence>